<dbReference type="EnsemblMetazoa" id="PPA21084.1">
    <property type="protein sequence ID" value="PPA21084.1"/>
    <property type="gene ID" value="WBGene00110638"/>
</dbReference>
<evidence type="ECO:0000256" key="2">
    <source>
        <dbReference type="ARBA" id="ARBA00010097"/>
    </source>
</evidence>
<comment type="similarity">
    <text evidence="2">Belongs to the N-CoR nuclear receptor corepressors family.</text>
</comment>
<dbReference type="InterPro" id="IPR017930">
    <property type="entry name" value="Myb_dom"/>
</dbReference>
<dbReference type="PANTHER" id="PTHR13992:SF39">
    <property type="entry name" value="SMRTER, ISOFORM G"/>
    <property type="match status" value="1"/>
</dbReference>
<feature type="coiled-coil region" evidence="3">
    <location>
        <begin position="206"/>
        <end position="233"/>
    </location>
</feature>
<feature type="region of interest" description="Disordered" evidence="4">
    <location>
        <begin position="241"/>
        <end position="282"/>
    </location>
</feature>
<dbReference type="GO" id="GO:0006355">
    <property type="term" value="P:regulation of DNA-templated transcription"/>
    <property type="evidence" value="ECO:0007669"/>
    <property type="project" value="UniProtKB-ARBA"/>
</dbReference>
<feature type="coiled-coil region" evidence="3">
    <location>
        <begin position="67"/>
        <end position="94"/>
    </location>
</feature>
<name>A0A2A6CEB2_PRIPA</name>
<feature type="compositionally biased region" description="Low complexity" evidence="4">
    <location>
        <begin position="764"/>
        <end position="773"/>
    </location>
</feature>
<reference evidence="5" key="2">
    <citation type="submission" date="2022-06" db="UniProtKB">
        <authorList>
            <consortium name="EnsemblMetazoa"/>
        </authorList>
    </citation>
    <scope>IDENTIFICATION</scope>
    <source>
        <strain evidence="5">PS312</strain>
    </source>
</reference>
<dbReference type="PROSITE" id="PS50090">
    <property type="entry name" value="MYB_LIKE"/>
    <property type="match status" value="1"/>
</dbReference>
<dbReference type="InterPro" id="IPR001005">
    <property type="entry name" value="SANT/Myb"/>
</dbReference>
<dbReference type="Gene3D" id="1.10.10.60">
    <property type="entry name" value="Homeodomain-like"/>
    <property type="match status" value="2"/>
</dbReference>
<evidence type="ECO:0000313" key="5">
    <source>
        <dbReference type="EnsemblMetazoa" id="PPA21084.1"/>
    </source>
</evidence>
<protein>
    <submittedName>
        <fullName evidence="5">Gei-8</fullName>
    </submittedName>
</protein>
<dbReference type="PROSITE" id="PS51293">
    <property type="entry name" value="SANT"/>
    <property type="match status" value="2"/>
</dbReference>
<sequence>QQQQQQQQVNHLFTHQNVAQLAQQMAMTPGLNPATLMPLLNALTQPQQPQNQNFDALHRHQLNSLQNQQSLEQMRQHQRNLLEQRNMMAAAEAAARSRPSLLGDLPGYARQQPITLLGSAAGTAAAAASALAAPQISGTGASLLHAAAGQHSLLTAAAAAAAAAAAVKPHVVIQQPSLLGGAQATGDGAAADDDDDDDDEAPQIQMEMEMEEEEEAQEESKEMKEKISELVKHSAGAVQVRRNTVEHQKPKASVGAANGFGSDEKEEMNSDSSDEEEDANPARSKAWNMFFRKGAIYKVAEEYGNDLYHSIIAENRAKSAEYQKKMGMENRPPQPALYREPSQAPRIEELMAKIEMSGPAMIRAIRKKREEEQCLKNDQAIKVCEAQRDWAVQVEAWENSPRKKKQDEKHREIFERAFPDIKGNRSSVAAQSRSGWLSAPPPAERVLRGALGTLEEDEKMRHGISIPPCQQRRPDEGELFEQGLNETNVIENCFDEHKKRMANWQLKWQVRERNAFKLAFQNYPKNFCAIAYHLPEKTTRNCVQFYYMTKLDNPSFKICHRQYQNKKRRKANQSRPYKPPAMPNALDVASIQASVQDANDRLPPAPVGKQPELKCSSCSVVMEPSTASTTRITRANLEALGVDAENSRICEKCRVLAANSRGGRCPIKGCTGSKRKIKSTKPFPAEYVKLEDAEKKFILEQIEIHIDTVKICHLCVKRVAKEVQKLKGAEYDDAYAAFCEKNGYQTDGPAVKCEEMQSDDKDAAVGAAAAAAATPSGRKGSGRSEDKEEKAWTDDETARLLDLNGKYGNDWRAIATRMRGRNEEECRLQLVRSTKQSPPPGEDERRSPSVKEEAASVAGSLLADRSREEEEDAEKGSTTPVPGLVPCFGGMKSSASSDVTTSTAGGVGPSASMPCLKQEEGGIKQ</sequence>
<dbReference type="GO" id="GO:0005654">
    <property type="term" value="C:nucleoplasm"/>
    <property type="evidence" value="ECO:0007669"/>
    <property type="project" value="UniProtKB-ARBA"/>
</dbReference>
<organism evidence="5 6">
    <name type="scientific">Pristionchus pacificus</name>
    <name type="common">Parasitic nematode worm</name>
    <dbReference type="NCBI Taxonomy" id="54126"/>
    <lineage>
        <taxon>Eukaryota</taxon>
        <taxon>Metazoa</taxon>
        <taxon>Ecdysozoa</taxon>
        <taxon>Nematoda</taxon>
        <taxon>Chromadorea</taxon>
        <taxon>Rhabditida</taxon>
        <taxon>Rhabditina</taxon>
        <taxon>Diplogasteromorpha</taxon>
        <taxon>Diplogasteroidea</taxon>
        <taxon>Neodiplogasteridae</taxon>
        <taxon>Pristionchus</taxon>
    </lineage>
</organism>
<dbReference type="SMART" id="SM00717">
    <property type="entry name" value="SANT"/>
    <property type="match status" value="2"/>
</dbReference>
<evidence type="ECO:0000256" key="1">
    <source>
        <dbReference type="ARBA" id="ARBA00004123"/>
    </source>
</evidence>
<feature type="compositionally biased region" description="Basic and acidic residues" evidence="4">
    <location>
        <begin position="842"/>
        <end position="854"/>
    </location>
</feature>
<dbReference type="AlphaFoldDB" id="A0A2A6CEB2"/>
<dbReference type="Pfam" id="PF00249">
    <property type="entry name" value="Myb_DNA-binding"/>
    <property type="match status" value="1"/>
</dbReference>
<dbReference type="PANTHER" id="PTHR13992">
    <property type="entry name" value="NUCLEAR RECEPTOR CO-REPRESSOR RELATED NCOR"/>
    <property type="match status" value="1"/>
</dbReference>
<dbReference type="InterPro" id="IPR017884">
    <property type="entry name" value="SANT_dom"/>
</dbReference>
<evidence type="ECO:0000313" key="6">
    <source>
        <dbReference type="Proteomes" id="UP000005239"/>
    </source>
</evidence>
<gene>
    <name evidence="5" type="primary">WBGene00110638</name>
</gene>
<dbReference type="InterPro" id="IPR009057">
    <property type="entry name" value="Homeodomain-like_sf"/>
</dbReference>
<dbReference type="SUPFAM" id="SSF46689">
    <property type="entry name" value="Homeodomain-like"/>
    <property type="match status" value="2"/>
</dbReference>
<dbReference type="OrthoDB" id="10258692at2759"/>
<comment type="subcellular location">
    <subcellularLocation>
        <location evidence="1">Nucleus</location>
    </subcellularLocation>
</comment>
<keyword evidence="6" id="KW-1185">Reference proteome</keyword>
<accession>A0A8R1YHX8</accession>
<keyword evidence="3" id="KW-0175">Coiled coil</keyword>
<reference evidence="6" key="1">
    <citation type="journal article" date="2008" name="Nat. Genet.">
        <title>The Pristionchus pacificus genome provides a unique perspective on nematode lifestyle and parasitism.</title>
        <authorList>
            <person name="Dieterich C."/>
            <person name="Clifton S.W."/>
            <person name="Schuster L.N."/>
            <person name="Chinwalla A."/>
            <person name="Delehaunty K."/>
            <person name="Dinkelacker I."/>
            <person name="Fulton L."/>
            <person name="Fulton R."/>
            <person name="Godfrey J."/>
            <person name="Minx P."/>
            <person name="Mitreva M."/>
            <person name="Roeseler W."/>
            <person name="Tian H."/>
            <person name="Witte H."/>
            <person name="Yang S.P."/>
            <person name="Wilson R.K."/>
            <person name="Sommer R.J."/>
        </authorList>
    </citation>
    <scope>NUCLEOTIDE SEQUENCE [LARGE SCALE GENOMIC DNA]</scope>
    <source>
        <strain evidence="6">PS312</strain>
    </source>
</reference>
<feature type="region of interest" description="Disordered" evidence="4">
    <location>
        <begin position="829"/>
        <end position="925"/>
    </location>
</feature>
<dbReference type="PROSITE" id="PS51294">
    <property type="entry name" value="HTH_MYB"/>
    <property type="match status" value="1"/>
</dbReference>
<dbReference type="InterPro" id="IPR051571">
    <property type="entry name" value="N-CoR_corepressor"/>
</dbReference>
<dbReference type="GO" id="GO:0032991">
    <property type="term" value="C:protein-containing complex"/>
    <property type="evidence" value="ECO:0007669"/>
    <property type="project" value="UniProtKB-ARBA"/>
</dbReference>
<feature type="compositionally biased region" description="Basic and acidic residues" evidence="4">
    <location>
        <begin position="782"/>
        <end position="796"/>
    </location>
</feature>
<dbReference type="Proteomes" id="UP000005239">
    <property type="component" value="Unassembled WGS sequence"/>
</dbReference>
<evidence type="ECO:0000256" key="3">
    <source>
        <dbReference type="SAM" id="Coils"/>
    </source>
</evidence>
<dbReference type="CDD" id="cd00167">
    <property type="entry name" value="SANT"/>
    <property type="match status" value="1"/>
</dbReference>
<accession>A0A2A6CEB2</accession>
<evidence type="ECO:0000256" key="4">
    <source>
        <dbReference type="SAM" id="MobiDB-lite"/>
    </source>
</evidence>
<proteinExistence type="inferred from homology"/>
<feature type="region of interest" description="Disordered" evidence="4">
    <location>
        <begin position="764"/>
        <end position="796"/>
    </location>
</feature>
<feature type="compositionally biased region" description="Low complexity" evidence="4">
    <location>
        <begin position="893"/>
        <end position="904"/>
    </location>
</feature>